<protein>
    <submittedName>
        <fullName evidence="2">Uncharacterized protein</fullName>
    </submittedName>
</protein>
<dbReference type="AlphaFoldDB" id="A0A915IQK9"/>
<accession>A0A915IQK9</accession>
<sequence>MCSTLNYEMTILHFWNDAAIKEKPYAEVENPRIFVAENGQQSSTALLNWAYVQFGKRWIESAIYRMGDSR</sequence>
<evidence type="ECO:0000313" key="2">
    <source>
        <dbReference type="WBParaSite" id="nRc.2.0.1.t16096-RA"/>
    </source>
</evidence>
<evidence type="ECO:0000313" key="1">
    <source>
        <dbReference type="Proteomes" id="UP000887565"/>
    </source>
</evidence>
<dbReference type="WBParaSite" id="nRc.2.0.1.t16096-RA">
    <property type="protein sequence ID" value="nRc.2.0.1.t16096-RA"/>
    <property type="gene ID" value="nRc.2.0.1.g16096"/>
</dbReference>
<dbReference type="Proteomes" id="UP000887565">
    <property type="component" value="Unplaced"/>
</dbReference>
<organism evidence="1 2">
    <name type="scientific">Romanomermis culicivorax</name>
    <name type="common">Nematode worm</name>
    <dbReference type="NCBI Taxonomy" id="13658"/>
    <lineage>
        <taxon>Eukaryota</taxon>
        <taxon>Metazoa</taxon>
        <taxon>Ecdysozoa</taxon>
        <taxon>Nematoda</taxon>
        <taxon>Enoplea</taxon>
        <taxon>Dorylaimia</taxon>
        <taxon>Mermithida</taxon>
        <taxon>Mermithoidea</taxon>
        <taxon>Mermithidae</taxon>
        <taxon>Romanomermis</taxon>
    </lineage>
</organism>
<proteinExistence type="predicted"/>
<name>A0A915IQK9_ROMCU</name>
<reference evidence="2" key="1">
    <citation type="submission" date="2022-11" db="UniProtKB">
        <authorList>
            <consortium name="WormBaseParasite"/>
        </authorList>
    </citation>
    <scope>IDENTIFICATION</scope>
</reference>
<keyword evidence="1" id="KW-1185">Reference proteome</keyword>